<sequence>MEYPNSFHSNSMISPTHSTNNDNNITTSTLHSSQRNQQSLPHSFSYQLMLKSPVNLRGNHSFGLPETPAQTQSLLSLPTPDSSSFSNAMRLERVRSSSNNSITYQHHLYGPQWLHGSHNQASQHLSPSETPHSFTTLHTADSSFFSNNTHLQRVRSLNNDSTTPRELPARHSHKFSWPHGSNQLLLLAHHSFPFPSEIQLQPASPAPLSVSETFFTPTGDYKVVTEDQLLALYLQSALETKV</sequence>
<name>A0A6A4GT87_9AGAR</name>
<evidence type="ECO:0000313" key="3">
    <source>
        <dbReference type="Proteomes" id="UP000799118"/>
    </source>
</evidence>
<accession>A0A6A4GT87</accession>
<feature type="region of interest" description="Disordered" evidence="1">
    <location>
        <begin position="1"/>
        <end position="39"/>
    </location>
</feature>
<proteinExistence type="predicted"/>
<organism evidence="2 3">
    <name type="scientific">Gymnopus androsaceus JB14</name>
    <dbReference type="NCBI Taxonomy" id="1447944"/>
    <lineage>
        <taxon>Eukaryota</taxon>
        <taxon>Fungi</taxon>
        <taxon>Dikarya</taxon>
        <taxon>Basidiomycota</taxon>
        <taxon>Agaricomycotina</taxon>
        <taxon>Agaricomycetes</taxon>
        <taxon>Agaricomycetidae</taxon>
        <taxon>Agaricales</taxon>
        <taxon>Marasmiineae</taxon>
        <taxon>Omphalotaceae</taxon>
        <taxon>Gymnopus</taxon>
    </lineage>
</organism>
<keyword evidence="3" id="KW-1185">Reference proteome</keyword>
<dbReference type="EMBL" id="ML769739">
    <property type="protein sequence ID" value="KAE9388520.1"/>
    <property type="molecule type" value="Genomic_DNA"/>
</dbReference>
<gene>
    <name evidence="2" type="ORF">BT96DRAFT_1004100</name>
</gene>
<evidence type="ECO:0000313" key="2">
    <source>
        <dbReference type="EMBL" id="KAE9388520.1"/>
    </source>
</evidence>
<feature type="compositionally biased region" description="Low complexity" evidence="1">
    <location>
        <begin position="16"/>
        <end position="29"/>
    </location>
</feature>
<reference evidence="2" key="1">
    <citation type="journal article" date="2019" name="Environ. Microbiol.">
        <title>Fungal ecological strategies reflected in gene transcription - a case study of two litter decomposers.</title>
        <authorList>
            <person name="Barbi F."/>
            <person name="Kohler A."/>
            <person name="Barry K."/>
            <person name="Baskaran P."/>
            <person name="Daum C."/>
            <person name="Fauchery L."/>
            <person name="Ihrmark K."/>
            <person name="Kuo A."/>
            <person name="LaButti K."/>
            <person name="Lipzen A."/>
            <person name="Morin E."/>
            <person name="Grigoriev I.V."/>
            <person name="Henrissat B."/>
            <person name="Lindahl B."/>
            <person name="Martin F."/>
        </authorList>
    </citation>
    <scope>NUCLEOTIDE SEQUENCE</scope>
    <source>
        <strain evidence="2">JB14</strain>
    </source>
</reference>
<feature type="compositionally biased region" description="Polar residues" evidence="1">
    <location>
        <begin position="1"/>
        <end position="15"/>
    </location>
</feature>
<evidence type="ECO:0000256" key="1">
    <source>
        <dbReference type="SAM" id="MobiDB-lite"/>
    </source>
</evidence>
<feature type="compositionally biased region" description="Polar residues" evidence="1">
    <location>
        <begin position="30"/>
        <end position="39"/>
    </location>
</feature>
<dbReference type="Proteomes" id="UP000799118">
    <property type="component" value="Unassembled WGS sequence"/>
</dbReference>
<dbReference type="AlphaFoldDB" id="A0A6A4GT87"/>
<protein>
    <submittedName>
        <fullName evidence="2">Uncharacterized protein</fullName>
    </submittedName>
</protein>